<sequence length="105" mass="11316">MHTSSASPDPGNCSALSASPQRDKPGFKGDSPRRGVTLCGGPDARQLPQRDLPQPHPHLLAPPYNFPSVWIDCLQEPPRLNKGCSASVLCARSFVVPTLKITEIM</sequence>
<dbReference type="Proteomes" id="UP001066276">
    <property type="component" value="Chromosome 5"/>
</dbReference>
<evidence type="ECO:0000313" key="2">
    <source>
        <dbReference type="EMBL" id="KAJ1156724.1"/>
    </source>
</evidence>
<reference evidence="2" key="1">
    <citation type="journal article" date="2022" name="bioRxiv">
        <title>Sequencing and chromosome-scale assembly of the giantPleurodeles waltlgenome.</title>
        <authorList>
            <person name="Brown T."/>
            <person name="Elewa A."/>
            <person name="Iarovenko S."/>
            <person name="Subramanian E."/>
            <person name="Araus A.J."/>
            <person name="Petzold A."/>
            <person name="Susuki M."/>
            <person name="Suzuki K.-i.T."/>
            <person name="Hayashi T."/>
            <person name="Toyoda A."/>
            <person name="Oliveira C."/>
            <person name="Osipova E."/>
            <person name="Leigh N.D."/>
            <person name="Simon A."/>
            <person name="Yun M.H."/>
        </authorList>
    </citation>
    <scope>NUCLEOTIDE SEQUENCE</scope>
    <source>
        <strain evidence="2">20211129_DDA</strain>
        <tissue evidence="2">Liver</tissue>
    </source>
</reference>
<evidence type="ECO:0000313" key="3">
    <source>
        <dbReference type="Proteomes" id="UP001066276"/>
    </source>
</evidence>
<comment type="caution">
    <text evidence="2">The sequence shown here is derived from an EMBL/GenBank/DDBJ whole genome shotgun (WGS) entry which is preliminary data.</text>
</comment>
<dbReference type="AlphaFoldDB" id="A0AAV7RZQ4"/>
<keyword evidence="3" id="KW-1185">Reference proteome</keyword>
<organism evidence="2 3">
    <name type="scientific">Pleurodeles waltl</name>
    <name type="common">Iberian ribbed newt</name>
    <dbReference type="NCBI Taxonomy" id="8319"/>
    <lineage>
        <taxon>Eukaryota</taxon>
        <taxon>Metazoa</taxon>
        <taxon>Chordata</taxon>
        <taxon>Craniata</taxon>
        <taxon>Vertebrata</taxon>
        <taxon>Euteleostomi</taxon>
        <taxon>Amphibia</taxon>
        <taxon>Batrachia</taxon>
        <taxon>Caudata</taxon>
        <taxon>Salamandroidea</taxon>
        <taxon>Salamandridae</taxon>
        <taxon>Pleurodelinae</taxon>
        <taxon>Pleurodeles</taxon>
    </lineage>
</organism>
<dbReference type="EMBL" id="JANPWB010000009">
    <property type="protein sequence ID" value="KAJ1156724.1"/>
    <property type="molecule type" value="Genomic_DNA"/>
</dbReference>
<feature type="compositionally biased region" description="Basic and acidic residues" evidence="1">
    <location>
        <begin position="21"/>
        <end position="33"/>
    </location>
</feature>
<proteinExistence type="predicted"/>
<accession>A0AAV7RZQ4</accession>
<name>A0AAV7RZQ4_PLEWA</name>
<protein>
    <submittedName>
        <fullName evidence="2">Uncharacterized protein</fullName>
    </submittedName>
</protein>
<evidence type="ECO:0000256" key="1">
    <source>
        <dbReference type="SAM" id="MobiDB-lite"/>
    </source>
</evidence>
<feature type="region of interest" description="Disordered" evidence="1">
    <location>
        <begin position="1"/>
        <end position="58"/>
    </location>
</feature>
<gene>
    <name evidence="2" type="ORF">NDU88_009442</name>
</gene>